<organism evidence="3 5">
    <name type="scientific">Colwellia hornerae</name>
    <dbReference type="NCBI Taxonomy" id="89402"/>
    <lineage>
        <taxon>Bacteria</taxon>
        <taxon>Pseudomonadati</taxon>
        <taxon>Pseudomonadota</taxon>
        <taxon>Gammaproteobacteria</taxon>
        <taxon>Alteromonadales</taxon>
        <taxon>Colwelliaceae</taxon>
        <taxon>Colwellia</taxon>
    </lineage>
</organism>
<keyword evidence="4" id="KW-1185">Reference proteome</keyword>
<comment type="caution">
    <text evidence="3">The sequence shown here is derived from an EMBL/GenBank/DDBJ whole genome shotgun (WGS) entry which is preliminary data.</text>
</comment>
<keyword evidence="1" id="KW-1133">Transmembrane helix</keyword>
<dbReference type="Proteomes" id="UP000321917">
    <property type="component" value="Unassembled WGS sequence"/>
</dbReference>
<evidence type="ECO:0000313" key="2">
    <source>
        <dbReference type="EMBL" id="TWX58713.1"/>
    </source>
</evidence>
<accession>A0A5C6QCL7</accession>
<evidence type="ECO:0000313" key="3">
    <source>
        <dbReference type="EMBL" id="TWX66589.1"/>
    </source>
</evidence>
<sequence length="120" mass="13139">MKGDESFVGLTFNEKLIIWISPLMSLKKVLLSCFICLSVTSCAFVPSSSPDQPYYYDCDMVTKKLTLKPTQMGELGDCDDGGIAECIIMTGILSTAILIVSGSIVLLGNTLHWSEYKLKC</sequence>
<dbReference type="RefSeq" id="WP_146796571.1">
    <property type="nucleotide sequence ID" value="NZ_VOLP01000002.1"/>
</dbReference>
<evidence type="ECO:0000313" key="5">
    <source>
        <dbReference type="Proteomes" id="UP000321917"/>
    </source>
</evidence>
<evidence type="ECO:0000313" key="4">
    <source>
        <dbReference type="Proteomes" id="UP000321525"/>
    </source>
</evidence>
<dbReference type="EMBL" id="VOLR01000014">
    <property type="protein sequence ID" value="TWX58713.1"/>
    <property type="molecule type" value="Genomic_DNA"/>
</dbReference>
<keyword evidence="1" id="KW-0812">Transmembrane</keyword>
<evidence type="ECO:0000256" key="1">
    <source>
        <dbReference type="SAM" id="Phobius"/>
    </source>
</evidence>
<gene>
    <name evidence="2" type="ORF">ESZ26_11325</name>
    <name evidence="3" type="ORF">ESZ27_10155</name>
</gene>
<dbReference type="OrthoDB" id="6121613at2"/>
<dbReference type="Proteomes" id="UP000321525">
    <property type="component" value="Unassembled WGS sequence"/>
</dbReference>
<proteinExistence type="predicted"/>
<keyword evidence="1" id="KW-0472">Membrane</keyword>
<feature type="transmembrane region" description="Helical" evidence="1">
    <location>
        <begin position="82"/>
        <end position="107"/>
    </location>
</feature>
<reference evidence="3 5" key="1">
    <citation type="submission" date="2019-07" db="EMBL/GenBank/DDBJ databases">
        <title>Genomes of sea-ice associated Colwellia species.</title>
        <authorList>
            <person name="Bowman J.P."/>
        </authorList>
    </citation>
    <scope>NUCLEOTIDE SEQUENCE [LARGE SCALE GENOMIC DNA]</scope>
    <source>
        <strain evidence="2 4">ACAM 607</strain>
        <strain evidence="3 5">IC036</strain>
    </source>
</reference>
<dbReference type="AlphaFoldDB" id="A0A5C6QCL7"/>
<name>A0A5C6QCL7_9GAMM</name>
<protein>
    <submittedName>
        <fullName evidence="3">Uncharacterized protein</fullName>
    </submittedName>
</protein>
<dbReference type="EMBL" id="VOLQ01000017">
    <property type="protein sequence ID" value="TWX66589.1"/>
    <property type="molecule type" value="Genomic_DNA"/>
</dbReference>